<dbReference type="EMBL" id="UOEB01000221">
    <property type="protein sequence ID" value="VAV85401.1"/>
    <property type="molecule type" value="Genomic_DNA"/>
</dbReference>
<dbReference type="Pfam" id="PF20230">
    <property type="entry name" value="DUF6588"/>
    <property type="match status" value="1"/>
</dbReference>
<dbReference type="InterPro" id="IPR046495">
    <property type="entry name" value="DUF6588"/>
</dbReference>
<gene>
    <name evidence="1" type="ORF">MNBD_BACTEROID02-375</name>
</gene>
<name>A0A3B0QZD7_9ZZZZ</name>
<sequence length="363" mass="39316">MKTFSIFVLTQIYKQMKKIIVVFLLLTATQVSKAQELESILIAAEDASKLTEGYINPAMKGLMYSMNGGWFSTAKTHKKLGFDITINASASFVPTADQIFAFIPSDYSFLSLPNGETSLPTVMSENSAETMVDVSVPVGDGTFKVASFNMPGGITNDLPINAVPTPMVQVGVGLPFRTDIKVRYVPTVNFDNSVEANLIGLGLQHDLTQYLGPIDKLPLSVSILAAFTNMDVTYFIEDTNTTDGVSVTNGTAAFKLNTWTVQAIASLDFKIITFYGSLGYNNGSSSIKLKGDYNLTYDLQDGSGNIIGTVNELISNPINLNFDANGTRATIGARLNLAFFKIFADFTVQEYNTATAGIAFSFR</sequence>
<evidence type="ECO:0000313" key="1">
    <source>
        <dbReference type="EMBL" id="VAV85401.1"/>
    </source>
</evidence>
<reference evidence="1" key="1">
    <citation type="submission" date="2018-06" db="EMBL/GenBank/DDBJ databases">
        <authorList>
            <person name="Zhirakovskaya E."/>
        </authorList>
    </citation>
    <scope>NUCLEOTIDE SEQUENCE</scope>
</reference>
<protein>
    <submittedName>
        <fullName evidence="1">Uncharacterized protein</fullName>
    </submittedName>
</protein>
<organism evidence="1">
    <name type="scientific">hydrothermal vent metagenome</name>
    <dbReference type="NCBI Taxonomy" id="652676"/>
    <lineage>
        <taxon>unclassified sequences</taxon>
        <taxon>metagenomes</taxon>
        <taxon>ecological metagenomes</taxon>
    </lineage>
</organism>
<proteinExistence type="predicted"/>
<accession>A0A3B0QZD7</accession>
<dbReference type="AlphaFoldDB" id="A0A3B0QZD7"/>